<dbReference type="EMBL" id="JBBJCI010000033">
    <property type="protein sequence ID" value="KAK7253954.1"/>
    <property type="molecule type" value="Genomic_DNA"/>
</dbReference>
<sequence length="692" mass="72299">MELLVGAGLSGANGVVKAVTGKSILQHCGIAVNRLRATVLGEYMGHALADKAADKAWKLAEAKLAGPDRHERLLFSQRLEALSTLLQSVASSPAVEDDSVKKALDNLRSSLERAFNAAGSADGRRSSEADIDNYKQDLQLAFLVANHDDREMHATENSFKYDPYDSDSDQEASLLGEGSFGATHTMRNVDDGHLYAVKLINIKKARVPIENLRQEASRLRTLNHPNIVRYYTSFTKKKFFAIVMELLTGGSLLERIDGAAGPLPDGQIKRWTIQIASALAHMHAQRMQHRDLKPDNVLFDALGDARLIDLGLAQIVVAKSKVSSAGGKNAVGAELYRSPQKALGNAYDAKDDIWALGCMVAGAATGKSLEARSASGAGLFALSSDKVKSLVDEAASSTFGELVAATLAIEPIARPAAEIIKLALRSGKPLTAVDRDGTIFEEEDDDATSDALSDVPYAEVVGVESSNDAPSENGLGKVRASATSAGSTANGTPTAAEAGAAASRGDFGPLVDLLRTGTDGAKEWAAGALWNLALNADNRVAIAKAGAVDPLVDLLRTGTDGAKERAAGALWSWAGQNADNQVAIVKAGAVDPLVDLLRTGTDGAKEQAAWALWSWAGQNADNQVAIAKAGAVDPLVDLLRTGTDGAKERAAGALKNLTRAAGSRAAVAQALSLSAATSESGVDAAIDKLGGM</sequence>
<keyword evidence="4 10" id="KW-0547">Nucleotide-binding</keyword>
<evidence type="ECO:0000256" key="8">
    <source>
        <dbReference type="ARBA" id="ARBA00048679"/>
    </source>
</evidence>
<dbReference type="PROSITE" id="PS00107">
    <property type="entry name" value="PROTEIN_KINASE_ATP"/>
    <property type="match status" value="1"/>
</dbReference>
<name>A0ABR1GD80_AURAN</name>
<comment type="catalytic activity">
    <reaction evidence="7">
        <text>L-threonyl-[protein] + ATP = O-phospho-L-threonyl-[protein] + ADP + H(+)</text>
        <dbReference type="Rhea" id="RHEA:46608"/>
        <dbReference type="Rhea" id="RHEA-COMP:11060"/>
        <dbReference type="Rhea" id="RHEA-COMP:11605"/>
        <dbReference type="ChEBI" id="CHEBI:15378"/>
        <dbReference type="ChEBI" id="CHEBI:30013"/>
        <dbReference type="ChEBI" id="CHEBI:30616"/>
        <dbReference type="ChEBI" id="CHEBI:61977"/>
        <dbReference type="ChEBI" id="CHEBI:456216"/>
        <dbReference type="EC" id="2.7.11.1"/>
    </reaction>
</comment>
<organism evidence="13 14">
    <name type="scientific">Aureococcus anophagefferens</name>
    <name type="common">Harmful bloom alga</name>
    <dbReference type="NCBI Taxonomy" id="44056"/>
    <lineage>
        <taxon>Eukaryota</taxon>
        <taxon>Sar</taxon>
        <taxon>Stramenopiles</taxon>
        <taxon>Ochrophyta</taxon>
        <taxon>Pelagophyceae</taxon>
        <taxon>Pelagomonadales</taxon>
        <taxon>Pelagomonadaceae</taxon>
        <taxon>Aureococcus</taxon>
    </lineage>
</organism>
<dbReference type="InterPro" id="IPR051131">
    <property type="entry name" value="NEK_Ser/Thr_kinase_NIMA"/>
</dbReference>
<keyword evidence="6 10" id="KW-0067">ATP-binding</keyword>
<evidence type="ECO:0000256" key="9">
    <source>
        <dbReference type="PROSITE-ProRule" id="PRU00259"/>
    </source>
</evidence>
<evidence type="ECO:0000259" key="12">
    <source>
        <dbReference type="PROSITE" id="PS50011"/>
    </source>
</evidence>
<evidence type="ECO:0000256" key="6">
    <source>
        <dbReference type="ARBA" id="ARBA00022840"/>
    </source>
</evidence>
<dbReference type="Proteomes" id="UP001363151">
    <property type="component" value="Unassembled WGS sequence"/>
</dbReference>
<dbReference type="PROSITE" id="PS50011">
    <property type="entry name" value="PROTEIN_KINASE_DOM"/>
    <property type="match status" value="1"/>
</dbReference>
<dbReference type="InterPro" id="IPR008271">
    <property type="entry name" value="Ser/Thr_kinase_AS"/>
</dbReference>
<reference evidence="13 14" key="1">
    <citation type="submission" date="2024-03" db="EMBL/GenBank/DDBJ databases">
        <title>Aureococcus anophagefferens CCMP1851 and Kratosvirus quantuckense: Draft genome of a second virus-susceptible host strain in the model system.</title>
        <authorList>
            <person name="Chase E."/>
            <person name="Truchon A.R."/>
            <person name="Schepens W."/>
            <person name="Wilhelm S.W."/>
        </authorList>
    </citation>
    <scope>NUCLEOTIDE SEQUENCE [LARGE SCALE GENOMIC DNA]</scope>
    <source>
        <strain evidence="13 14">CCMP1851</strain>
    </source>
</reference>
<feature type="compositionally biased region" description="Low complexity" evidence="11">
    <location>
        <begin position="480"/>
        <end position="500"/>
    </location>
</feature>
<evidence type="ECO:0000256" key="1">
    <source>
        <dbReference type="ARBA" id="ARBA00012513"/>
    </source>
</evidence>
<gene>
    <name evidence="13" type="ORF">SO694_0000353</name>
</gene>
<comment type="catalytic activity">
    <reaction evidence="8">
        <text>L-seryl-[protein] + ATP = O-phospho-L-seryl-[protein] + ADP + H(+)</text>
        <dbReference type="Rhea" id="RHEA:17989"/>
        <dbReference type="Rhea" id="RHEA-COMP:9863"/>
        <dbReference type="Rhea" id="RHEA-COMP:11604"/>
        <dbReference type="ChEBI" id="CHEBI:15378"/>
        <dbReference type="ChEBI" id="CHEBI:29999"/>
        <dbReference type="ChEBI" id="CHEBI:30616"/>
        <dbReference type="ChEBI" id="CHEBI:83421"/>
        <dbReference type="ChEBI" id="CHEBI:456216"/>
        <dbReference type="EC" id="2.7.11.1"/>
    </reaction>
</comment>
<dbReference type="SMART" id="SM00185">
    <property type="entry name" value="ARM"/>
    <property type="match status" value="4"/>
</dbReference>
<dbReference type="PROSITE" id="PS00108">
    <property type="entry name" value="PROTEIN_KINASE_ST"/>
    <property type="match status" value="1"/>
</dbReference>
<keyword evidence="5 13" id="KW-0418">Kinase</keyword>
<dbReference type="InterPro" id="IPR017441">
    <property type="entry name" value="Protein_kinase_ATP_BS"/>
</dbReference>
<evidence type="ECO:0000313" key="13">
    <source>
        <dbReference type="EMBL" id="KAK7253954.1"/>
    </source>
</evidence>
<feature type="repeat" description="ARM" evidence="9">
    <location>
        <begin position="630"/>
        <end position="672"/>
    </location>
</feature>
<feature type="binding site" evidence="10">
    <location>
        <position position="198"/>
    </location>
    <ligand>
        <name>ATP</name>
        <dbReference type="ChEBI" id="CHEBI:30616"/>
    </ligand>
</feature>
<dbReference type="InterPro" id="IPR011009">
    <property type="entry name" value="Kinase-like_dom_sf"/>
</dbReference>
<evidence type="ECO:0000313" key="14">
    <source>
        <dbReference type="Proteomes" id="UP001363151"/>
    </source>
</evidence>
<dbReference type="EC" id="2.7.11.1" evidence="1"/>
<dbReference type="InterPro" id="IPR016024">
    <property type="entry name" value="ARM-type_fold"/>
</dbReference>
<keyword evidence="14" id="KW-1185">Reference proteome</keyword>
<evidence type="ECO:0000256" key="5">
    <source>
        <dbReference type="ARBA" id="ARBA00022777"/>
    </source>
</evidence>
<evidence type="ECO:0000256" key="7">
    <source>
        <dbReference type="ARBA" id="ARBA00047899"/>
    </source>
</evidence>
<dbReference type="SUPFAM" id="SSF48371">
    <property type="entry name" value="ARM repeat"/>
    <property type="match status" value="1"/>
</dbReference>
<feature type="domain" description="Protein kinase" evidence="12">
    <location>
        <begin position="169"/>
        <end position="431"/>
    </location>
</feature>
<dbReference type="InterPro" id="IPR000719">
    <property type="entry name" value="Prot_kinase_dom"/>
</dbReference>
<evidence type="ECO:0000256" key="3">
    <source>
        <dbReference type="ARBA" id="ARBA00022679"/>
    </source>
</evidence>
<dbReference type="PROSITE" id="PS50176">
    <property type="entry name" value="ARM_REPEAT"/>
    <property type="match status" value="2"/>
</dbReference>
<keyword evidence="3" id="KW-0808">Transferase</keyword>
<dbReference type="InterPro" id="IPR000225">
    <property type="entry name" value="Armadillo"/>
</dbReference>
<evidence type="ECO:0000256" key="10">
    <source>
        <dbReference type="PROSITE-ProRule" id="PRU10141"/>
    </source>
</evidence>
<dbReference type="GO" id="GO:0016301">
    <property type="term" value="F:kinase activity"/>
    <property type="evidence" value="ECO:0007669"/>
    <property type="project" value="UniProtKB-KW"/>
</dbReference>
<dbReference type="Gene3D" id="1.10.510.10">
    <property type="entry name" value="Transferase(Phosphotransferase) domain 1"/>
    <property type="match status" value="1"/>
</dbReference>
<dbReference type="SMART" id="SM00220">
    <property type="entry name" value="S_TKc"/>
    <property type="match status" value="1"/>
</dbReference>
<evidence type="ECO:0000256" key="4">
    <source>
        <dbReference type="ARBA" id="ARBA00022741"/>
    </source>
</evidence>
<dbReference type="InterPro" id="IPR011989">
    <property type="entry name" value="ARM-like"/>
</dbReference>
<evidence type="ECO:0000256" key="11">
    <source>
        <dbReference type="SAM" id="MobiDB-lite"/>
    </source>
</evidence>
<dbReference type="Pfam" id="PF00069">
    <property type="entry name" value="Pkinase"/>
    <property type="match status" value="1"/>
</dbReference>
<accession>A0ABR1GD80</accession>
<dbReference type="PANTHER" id="PTHR44899:SF3">
    <property type="entry name" value="SERINE_THREONINE-PROTEIN KINASE NEK1"/>
    <property type="match status" value="1"/>
</dbReference>
<dbReference type="SUPFAM" id="SSF56112">
    <property type="entry name" value="Protein kinase-like (PK-like)"/>
    <property type="match status" value="1"/>
</dbReference>
<dbReference type="Gene3D" id="1.25.10.10">
    <property type="entry name" value="Leucine-rich Repeat Variant"/>
    <property type="match status" value="2"/>
</dbReference>
<dbReference type="Gene3D" id="3.30.200.20">
    <property type="entry name" value="Phosphorylase Kinase, domain 1"/>
    <property type="match status" value="1"/>
</dbReference>
<keyword evidence="2" id="KW-0723">Serine/threonine-protein kinase</keyword>
<feature type="region of interest" description="Disordered" evidence="11">
    <location>
        <begin position="463"/>
        <end position="500"/>
    </location>
</feature>
<proteinExistence type="predicted"/>
<dbReference type="PANTHER" id="PTHR44899">
    <property type="entry name" value="CAMK FAMILY PROTEIN KINASE"/>
    <property type="match status" value="1"/>
</dbReference>
<dbReference type="Pfam" id="PF00514">
    <property type="entry name" value="Arm"/>
    <property type="match status" value="3"/>
</dbReference>
<dbReference type="CDD" id="cd00180">
    <property type="entry name" value="PKc"/>
    <property type="match status" value="1"/>
</dbReference>
<protein>
    <recommendedName>
        <fullName evidence="1">non-specific serine/threonine protein kinase</fullName>
        <ecNumber evidence="1">2.7.11.1</ecNumber>
    </recommendedName>
</protein>
<comment type="caution">
    <text evidence="13">The sequence shown here is derived from an EMBL/GenBank/DDBJ whole genome shotgun (WGS) entry which is preliminary data.</text>
</comment>
<evidence type="ECO:0000256" key="2">
    <source>
        <dbReference type="ARBA" id="ARBA00022527"/>
    </source>
</evidence>
<feature type="repeat" description="ARM" evidence="9">
    <location>
        <begin position="505"/>
        <end position="547"/>
    </location>
</feature>